<sequence length="174" mass="18821">MIDPRQFRNALGHFATGVTIVTTRDAQGEPVGVTVNSFASVSLEPPLVLWSLAKKSWSLAAFEHNPNFAIHVLASDQQSLSDRFARAGTDKFADLDTANGLGNIPLLPNCAAVFQCTVEHRYDGGDHLILVGRVQDFSTTEHPPLLFYRGRYAAPEPETLSFAGLMRAVSPAAA</sequence>
<feature type="domain" description="Flavin reductase like" evidence="3">
    <location>
        <begin position="11"/>
        <end position="154"/>
    </location>
</feature>
<gene>
    <name evidence="4" type="ORF">DNK49_14510</name>
</gene>
<dbReference type="InterPro" id="IPR050268">
    <property type="entry name" value="NADH-dep_flavin_reductase"/>
</dbReference>
<dbReference type="EMBL" id="QKOE01000010">
    <property type="protein sequence ID" value="PZA15943.1"/>
    <property type="molecule type" value="Genomic_DNA"/>
</dbReference>
<evidence type="ECO:0000256" key="1">
    <source>
        <dbReference type="ARBA" id="ARBA00008898"/>
    </source>
</evidence>
<keyword evidence="2" id="KW-0560">Oxidoreductase</keyword>
<evidence type="ECO:0000256" key="2">
    <source>
        <dbReference type="ARBA" id="ARBA00023002"/>
    </source>
</evidence>
<protein>
    <submittedName>
        <fullName evidence="4">Flavin reductase</fullName>
    </submittedName>
</protein>
<dbReference type="PANTHER" id="PTHR30466:SF11">
    <property type="entry name" value="FLAVIN-DEPENDENT MONOOXYGENASE, REDUCTASE SUBUNIT HSAB"/>
    <property type="match status" value="1"/>
</dbReference>
<organism evidence="4 5">
    <name type="scientific">Parazoarcus communis SWub3 = DSM 12120</name>
    <dbReference type="NCBI Taxonomy" id="1121029"/>
    <lineage>
        <taxon>Bacteria</taxon>
        <taxon>Pseudomonadati</taxon>
        <taxon>Pseudomonadota</taxon>
        <taxon>Betaproteobacteria</taxon>
        <taxon>Rhodocyclales</taxon>
        <taxon>Zoogloeaceae</taxon>
        <taxon>Parazoarcus</taxon>
    </lineage>
</organism>
<comment type="caution">
    <text evidence="4">The sequence shown here is derived from an EMBL/GenBank/DDBJ whole genome shotgun (WGS) entry which is preliminary data.</text>
</comment>
<dbReference type="AlphaFoldDB" id="A0A323UVH7"/>
<reference evidence="4 5" key="1">
    <citation type="submission" date="2018-06" db="EMBL/GenBank/DDBJ databases">
        <title>Azoarcus communis strain SWub3 genome.</title>
        <authorList>
            <person name="Zorraquino Salvo V."/>
            <person name="Toubiana D."/>
            <person name="Blumwald E."/>
        </authorList>
    </citation>
    <scope>NUCLEOTIDE SEQUENCE [LARGE SCALE GENOMIC DNA]</scope>
    <source>
        <strain evidence="4 5">SWub3</strain>
    </source>
</reference>
<accession>A0A323UVH7</accession>
<dbReference type="GO" id="GO:0010181">
    <property type="term" value="F:FMN binding"/>
    <property type="evidence" value="ECO:0007669"/>
    <property type="project" value="InterPro"/>
</dbReference>
<evidence type="ECO:0000259" key="3">
    <source>
        <dbReference type="SMART" id="SM00903"/>
    </source>
</evidence>
<dbReference type="PANTHER" id="PTHR30466">
    <property type="entry name" value="FLAVIN REDUCTASE"/>
    <property type="match status" value="1"/>
</dbReference>
<dbReference type="GO" id="GO:0042602">
    <property type="term" value="F:riboflavin reductase (NADPH) activity"/>
    <property type="evidence" value="ECO:0007669"/>
    <property type="project" value="TreeGrafter"/>
</dbReference>
<proteinExistence type="inferred from homology"/>
<evidence type="ECO:0000313" key="4">
    <source>
        <dbReference type="EMBL" id="PZA15943.1"/>
    </source>
</evidence>
<dbReference type="Pfam" id="PF01613">
    <property type="entry name" value="Flavin_Reduct"/>
    <property type="match status" value="1"/>
</dbReference>
<dbReference type="RefSeq" id="WP_110525937.1">
    <property type="nucleotide sequence ID" value="NZ_QKOE01000010.1"/>
</dbReference>
<dbReference type="OrthoDB" id="9792858at2"/>
<evidence type="ECO:0000313" key="5">
    <source>
        <dbReference type="Proteomes" id="UP000248259"/>
    </source>
</evidence>
<dbReference type="InterPro" id="IPR002563">
    <property type="entry name" value="Flavin_Rdtase-like_dom"/>
</dbReference>
<dbReference type="InterPro" id="IPR012349">
    <property type="entry name" value="Split_barrel_FMN-bd"/>
</dbReference>
<dbReference type="SMART" id="SM00903">
    <property type="entry name" value="Flavin_Reduct"/>
    <property type="match status" value="1"/>
</dbReference>
<keyword evidence="5" id="KW-1185">Reference proteome</keyword>
<dbReference type="Gene3D" id="2.30.110.10">
    <property type="entry name" value="Electron Transport, Fmn-binding Protein, Chain A"/>
    <property type="match status" value="1"/>
</dbReference>
<dbReference type="Proteomes" id="UP000248259">
    <property type="component" value="Unassembled WGS sequence"/>
</dbReference>
<name>A0A323UVH7_9RHOO</name>
<dbReference type="SUPFAM" id="SSF50475">
    <property type="entry name" value="FMN-binding split barrel"/>
    <property type="match status" value="1"/>
</dbReference>
<comment type="similarity">
    <text evidence="1">Belongs to the non-flavoprotein flavin reductase family.</text>
</comment>